<dbReference type="RefSeq" id="WP_204045587.1">
    <property type="nucleotide sequence ID" value="NZ_BOOA01000103.1"/>
</dbReference>
<evidence type="ECO:0000313" key="1">
    <source>
        <dbReference type="EMBL" id="GIH28968.1"/>
    </source>
</evidence>
<proteinExistence type="predicted"/>
<evidence type="ECO:0000313" key="2">
    <source>
        <dbReference type="Proteomes" id="UP000640052"/>
    </source>
</evidence>
<accession>A0A919USS4</accession>
<keyword evidence="2" id="KW-1185">Reference proteome</keyword>
<sequence>MLTTYPQIRDRIYELARIHGLRVDWAETSRSVRLVLLYEQTQIVVARGIVPVRDIRATQVNKLEHDLQHVFGKDWLQ</sequence>
<comment type="caution">
    <text evidence="1">The sequence shown here is derived from an EMBL/GenBank/DDBJ whole genome shotgun (WGS) entry which is preliminary data.</text>
</comment>
<dbReference type="AlphaFoldDB" id="A0A919USS4"/>
<reference evidence="1" key="1">
    <citation type="submission" date="2021-01" db="EMBL/GenBank/DDBJ databases">
        <title>Whole genome shotgun sequence of Acrocarpospora phusangensis NBRC 108782.</title>
        <authorList>
            <person name="Komaki H."/>
            <person name="Tamura T."/>
        </authorList>
    </citation>
    <scope>NUCLEOTIDE SEQUENCE</scope>
    <source>
        <strain evidence="1">NBRC 108782</strain>
    </source>
</reference>
<dbReference type="Proteomes" id="UP000640052">
    <property type="component" value="Unassembled WGS sequence"/>
</dbReference>
<gene>
    <name evidence="1" type="ORF">Aph01nite_72780</name>
</gene>
<organism evidence="1 2">
    <name type="scientific">Acrocarpospora phusangensis</name>
    <dbReference type="NCBI Taxonomy" id="1070424"/>
    <lineage>
        <taxon>Bacteria</taxon>
        <taxon>Bacillati</taxon>
        <taxon>Actinomycetota</taxon>
        <taxon>Actinomycetes</taxon>
        <taxon>Streptosporangiales</taxon>
        <taxon>Streptosporangiaceae</taxon>
        <taxon>Acrocarpospora</taxon>
    </lineage>
</organism>
<protein>
    <submittedName>
        <fullName evidence="1">Uncharacterized protein</fullName>
    </submittedName>
</protein>
<name>A0A919USS4_9ACTN</name>
<dbReference type="EMBL" id="BOOA01000103">
    <property type="protein sequence ID" value="GIH28968.1"/>
    <property type="molecule type" value="Genomic_DNA"/>
</dbReference>